<dbReference type="SMART" id="SM00062">
    <property type="entry name" value="PBPb"/>
    <property type="match status" value="1"/>
</dbReference>
<dbReference type="SUPFAM" id="SSF53850">
    <property type="entry name" value="Periplasmic binding protein-like II"/>
    <property type="match status" value="1"/>
</dbReference>
<keyword evidence="4" id="KW-1185">Reference proteome</keyword>
<dbReference type="NCBIfam" id="TIGR03871">
    <property type="entry name" value="ABC_peri_MoxJ_2"/>
    <property type="match status" value="1"/>
</dbReference>
<evidence type="ECO:0000256" key="1">
    <source>
        <dbReference type="SAM" id="SignalP"/>
    </source>
</evidence>
<dbReference type="Gene3D" id="3.40.190.10">
    <property type="entry name" value="Periplasmic binding protein-like II"/>
    <property type="match status" value="2"/>
</dbReference>
<dbReference type="InterPro" id="IPR022448">
    <property type="entry name" value="Quinoprotein_dehydrogenase"/>
</dbReference>
<dbReference type="EMBL" id="JAVRIB010000004">
    <property type="protein sequence ID" value="MDT0634395.1"/>
    <property type="molecule type" value="Genomic_DNA"/>
</dbReference>
<evidence type="ECO:0000313" key="3">
    <source>
        <dbReference type="EMBL" id="MDT0634395.1"/>
    </source>
</evidence>
<proteinExistence type="predicted"/>
<evidence type="ECO:0000259" key="2">
    <source>
        <dbReference type="SMART" id="SM00062"/>
    </source>
</evidence>
<reference evidence="3 4" key="1">
    <citation type="submission" date="2023-09" db="EMBL/GenBank/DDBJ databases">
        <authorList>
            <person name="Rey-Velasco X."/>
        </authorList>
    </citation>
    <scope>NUCLEOTIDE SEQUENCE [LARGE SCALE GENOMIC DNA]</scope>
    <source>
        <strain evidence="3 4">W335</strain>
    </source>
</reference>
<feature type="chain" id="PRO_5047258533" evidence="1">
    <location>
        <begin position="24"/>
        <end position="288"/>
    </location>
</feature>
<feature type="domain" description="Solute-binding protein family 3/N-terminal" evidence="2">
    <location>
        <begin position="29"/>
        <end position="268"/>
    </location>
</feature>
<gene>
    <name evidence="3" type="ORF">RM532_05435</name>
</gene>
<accession>A0ABU3BYK8</accession>
<keyword evidence="1" id="KW-0732">Signal</keyword>
<dbReference type="Proteomes" id="UP001251857">
    <property type="component" value="Unassembled WGS sequence"/>
</dbReference>
<comment type="caution">
    <text evidence="3">The sequence shown here is derived from an EMBL/GenBank/DDBJ whole genome shotgun (WGS) entry which is preliminary data.</text>
</comment>
<protein>
    <submittedName>
        <fullName evidence="3">Quinoprotein dehydrogenase-associated putative ABC transporter substrate-binding protein</fullName>
    </submittedName>
</protein>
<organism evidence="3 4">
    <name type="scientific">Spectribacter hydrogenoxidans</name>
    <dbReference type="NCBI Taxonomy" id="3075608"/>
    <lineage>
        <taxon>Bacteria</taxon>
        <taxon>Pseudomonadati</taxon>
        <taxon>Pseudomonadota</taxon>
        <taxon>Gammaproteobacteria</taxon>
        <taxon>Salinisphaerales</taxon>
        <taxon>Salinisphaeraceae</taxon>
        <taxon>Spectribacter</taxon>
    </lineage>
</organism>
<evidence type="ECO:0000313" key="4">
    <source>
        <dbReference type="Proteomes" id="UP001251857"/>
    </source>
</evidence>
<sequence length="288" mass="31876">MRTRYLAWAGGITAALFATAGLAAEEREAFRACADPSNMPMVNEAGEGFENKIAELFADKLGLPLEYYWVPQQMGFGRVSLKNFLDDKNRYACDVVLSAGSGFDVGQTTPAYFRSTYVMVFPEGAGLDDVREPADLLDLPADKRESLRIGGFTKSPPVTWLQRNGMLTNLVGYRTQSGSRDFDPGDVIRNELVNGDLDIVMLWGPIGGYYAQQIDTPKLRVVPFEPGEGLAVSFPIRMAVRYGENEWLETVSNLIRDNRDEIESILADYNVPLVPLTEADKAVPDDDD</sequence>
<feature type="signal peptide" evidence="1">
    <location>
        <begin position="1"/>
        <end position="23"/>
    </location>
</feature>
<dbReference type="InterPro" id="IPR001638">
    <property type="entry name" value="Solute-binding_3/MltF_N"/>
</dbReference>
<name>A0ABU3BYK8_9GAMM</name>
<dbReference type="RefSeq" id="WP_311652157.1">
    <property type="nucleotide sequence ID" value="NZ_JAVRIB010000004.1"/>
</dbReference>